<keyword evidence="3" id="KW-1185">Reference proteome</keyword>
<dbReference type="Proteomes" id="UP000572817">
    <property type="component" value="Unassembled WGS sequence"/>
</dbReference>
<accession>A0A8H4IYU6</accession>
<dbReference type="OrthoDB" id="4268580at2759"/>
<dbReference type="EMBL" id="WWBZ02000016">
    <property type="protein sequence ID" value="KAF4310115.1"/>
    <property type="molecule type" value="Genomic_DNA"/>
</dbReference>
<evidence type="ECO:0000313" key="3">
    <source>
        <dbReference type="Proteomes" id="UP000572817"/>
    </source>
</evidence>
<dbReference type="InterPro" id="IPR011008">
    <property type="entry name" value="Dimeric_a/b-barrel"/>
</dbReference>
<sequence>MPKPEFRNFPESTTSFMSQLERDDGPVVLVNVFEVPPDKYDSFVEYWQADASFMKAQHGMLSGQLHKGIGESNIYVNVAHWEPAPALSRAFKHPDFQNSLTHCPEGVIAYPWGEVITRGATEVLSLARAALIEQTFAMYSGHPADLCLAKSRVIAWARCGAMFQVRETLSNPMDLDPANVEQHWQTLIRAEETARVVLALHLHDVLLASTFHHEPLLRHDPSRLPSCFSEQAFSQPSAQRWLASATQPPTATPSRFHAYATLAAILAHIQNQPARPLIPDLIADIHARLLAWVLLDDNVDAA</sequence>
<dbReference type="Pfam" id="PF03992">
    <property type="entry name" value="ABM"/>
    <property type="match status" value="1"/>
</dbReference>
<dbReference type="AlphaFoldDB" id="A0A8H4IYU6"/>
<dbReference type="InterPro" id="IPR007138">
    <property type="entry name" value="ABM_dom"/>
</dbReference>
<organism evidence="2 3">
    <name type="scientific">Botryosphaeria dothidea</name>
    <dbReference type="NCBI Taxonomy" id="55169"/>
    <lineage>
        <taxon>Eukaryota</taxon>
        <taxon>Fungi</taxon>
        <taxon>Dikarya</taxon>
        <taxon>Ascomycota</taxon>
        <taxon>Pezizomycotina</taxon>
        <taxon>Dothideomycetes</taxon>
        <taxon>Dothideomycetes incertae sedis</taxon>
        <taxon>Botryosphaeriales</taxon>
        <taxon>Botryosphaeriaceae</taxon>
        <taxon>Botryosphaeria</taxon>
    </lineage>
</organism>
<proteinExistence type="predicted"/>
<gene>
    <name evidence="2" type="ORF">GTA08_BOTSDO03342</name>
</gene>
<dbReference type="Gene3D" id="3.30.70.100">
    <property type="match status" value="1"/>
</dbReference>
<evidence type="ECO:0000259" key="1">
    <source>
        <dbReference type="Pfam" id="PF03992"/>
    </source>
</evidence>
<evidence type="ECO:0000313" key="2">
    <source>
        <dbReference type="EMBL" id="KAF4310115.1"/>
    </source>
</evidence>
<name>A0A8H4IYU6_9PEZI</name>
<comment type="caution">
    <text evidence="2">The sequence shown here is derived from an EMBL/GenBank/DDBJ whole genome shotgun (WGS) entry which is preliminary data.</text>
</comment>
<reference evidence="2" key="1">
    <citation type="submission" date="2020-04" db="EMBL/GenBank/DDBJ databases">
        <title>Genome Assembly and Annotation of Botryosphaeria dothidea sdau 11-99, a Latent Pathogen of Apple Fruit Ring Rot in China.</title>
        <authorList>
            <person name="Yu C."/>
            <person name="Diao Y."/>
            <person name="Lu Q."/>
            <person name="Zhao J."/>
            <person name="Cui S."/>
            <person name="Peng C."/>
            <person name="He B."/>
            <person name="Liu H."/>
        </authorList>
    </citation>
    <scope>NUCLEOTIDE SEQUENCE [LARGE SCALE GENOMIC DNA]</scope>
    <source>
        <strain evidence="2">Sdau11-99</strain>
    </source>
</reference>
<feature type="domain" description="ABM" evidence="1">
    <location>
        <begin position="26"/>
        <end position="98"/>
    </location>
</feature>
<dbReference type="SUPFAM" id="SSF54909">
    <property type="entry name" value="Dimeric alpha+beta barrel"/>
    <property type="match status" value="1"/>
</dbReference>
<protein>
    <recommendedName>
        <fullName evidence="1">ABM domain-containing protein</fullName>
    </recommendedName>
</protein>